<evidence type="ECO:0000313" key="2">
    <source>
        <dbReference type="EMBL" id="KAJ1153336.1"/>
    </source>
</evidence>
<comment type="caution">
    <text evidence="2">The sequence shown here is derived from an EMBL/GenBank/DDBJ whole genome shotgun (WGS) entry which is preliminary data.</text>
</comment>
<dbReference type="AlphaFoldDB" id="A0AAV7RKJ9"/>
<reference evidence="2" key="1">
    <citation type="journal article" date="2022" name="bioRxiv">
        <title>Sequencing and chromosome-scale assembly of the giantPleurodeles waltlgenome.</title>
        <authorList>
            <person name="Brown T."/>
            <person name="Elewa A."/>
            <person name="Iarovenko S."/>
            <person name="Subramanian E."/>
            <person name="Araus A.J."/>
            <person name="Petzold A."/>
            <person name="Susuki M."/>
            <person name="Suzuki K.-i.T."/>
            <person name="Hayashi T."/>
            <person name="Toyoda A."/>
            <person name="Oliveira C."/>
            <person name="Osipova E."/>
            <person name="Leigh N.D."/>
            <person name="Simon A."/>
            <person name="Yun M.H."/>
        </authorList>
    </citation>
    <scope>NUCLEOTIDE SEQUENCE</scope>
    <source>
        <strain evidence="2">20211129_DDA</strain>
        <tissue evidence="2">Liver</tissue>
    </source>
</reference>
<evidence type="ECO:0000256" key="1">
    <source>
        <dbReference type="SAM" id="MobiDB-lite"/>
    </source>
</evidence>
<keyword evidence="3" id="KW-1185">Reference proteome</keyword>
<gene>
    <name evidence="2" type="ORF">NDU88_006097</name>
</gene>
<proteinExistence type="predicted"/>
<accession>A0AAV7RKJ9</accession>
<sequence length="155" mass="17694">MRCRETNDQASRRRCATTRHLQVGDRAIIKDRRPGWKFCTPYDPAVWVVSRVAGTMVTAQRANKIVSQNISWFRKVTFEDPLTAEADLTCPHPEPEQDNLEPQDVRRGGPTDEPGVSRSPENAPPKTQDDGPRSQVRKYNLRPNPMPSQRLRDFA</sequence>
<dbReference type="Proteomes" id="UP001066276">
    <property type="component" value="Chromosome 5"/>
</dbReference>
<name>A0AAV7RKJ9_PLEWA</name>
<evidence type="ECO:0000313" key="3">
    <source>
        <dbReference type="Proteomes" id="UP001066276"/>
    </source>
</evidence>
<feature type="region of interest" description="Disordered" evidence="1">
    <location>
        <begin position="86"/>
        <end position="155"/>
    </location>
</feature>
<dbReference type="EMBL" id="JANPWB010000009">
    <property type="protein sequence ID" value="KAJ1153336.1"/>
    <property type="molecule type" value="Genomic_DNA"/>
</dbReference>
<protein>
    <submittedName>
        <fullName evidence="2">Uncharacterized protein</fullName>
    </submittedName>
</protein>
<organism evidence="2 3">
    <name type="scientific">Pleurodeles waltl</name>
    <name type="common">Iberian ribbed newt</name>
    <dbReference type="NCBI Taxonomy" id="8319"/>
    <lineage>
        <taxon>Eukaryota</taxon>
        <taxon>Metazoa</taxon>
        <taxon>Chordata</taxon>
        <taxon>Craniata</taxon>
        <taxon>Vertebrata</taxon>
        <taxon>Euteleostomi</taxon>
        <taxon>Amphibia</taxon>
        <taxon>Batrachia</taxon>
        <taxon>Caudata</taxon>
        <taxon>Salamandroidea</taxon>
        <taxon>Salamandridae</taxon>
        <taxon>Pleurodelinae</taxon>
        <taxon>Pleurodeles</taxon>
    </lineage>
</organism>